<organism evidence="2 3">
    <name type="scientific">Nocardia cyriacigeorgica</name>
    <dbReference type="NCBI Taxonomy" id="135487"/>
    <lineage>
        <taxon>Bacteria</taxon>
        <taxon>Bacillati</taxon>
        <taxon>Actinomycetota</taxon>
        <taxon>Actinomycetes</taxon>
        <taxon>Mycobacteriales</taxon>
        <taxon>Nocardiaceae</taxon>
        <taxon>Nocardia</taxon>
    </lineage>
</organism>
<dbReference type="PANTHER" id="PTHR43433:SF5">
    <property type="entry name" value="AB HYDROLASE-1 DOMAIN-CONTAINING PROTEIN"/>
    <property type="match status" value="1"/>
</dbReference>
<gene>
    <name evidence="2" type="ORF">FEK35_21840</name>
</gene>
<proteinExistence type="predicted"/>
<evidence type="ECO:0000313" key="3">
    <source>
        <dbReference type="Proteomes" id="UP000308349"/>
    </source>
</evidence>
<accession>A0A5R8P9J3</accession>
<dbReference type="SUPFAM" id="SSF53474">
    <property type="entry name" value="alpha/beta-Hydrolases"/>
    <property type="match status" value="1"/>
</dbReference>
<dbReference type="InterPro" id="IPR029058">
    <property type="entry name" value="AB_hydrolase_fold"/>
</dbReference>
<dbReference type="OrthoDB" id="495620at2"/>
<dbReference type="InterPro" id="IPR050471">
    <property type="entry name" value="AB_hydrolase"/>
</dbReference>
<dbReference type="Proteomes" id="UP000308349">
    <property type="component" value="Unassembled WGS sequence"/>
</dbReference>
<evidence type="ECO:0000313" key="2">
    <source>
        <dbReference type="EMBL" id="TLG03283.1"/>
    </source>
</evidence>
<feature type="domain" description="AB hydrolase-1" evidence="1">
    <location>
        <begin position="22"/>
        <end position="258"/>
    </location>
</feature>
<evidence type="ECO:0000259" key="1">
    <source>
        <dbReference type="Pfam" id="PF12697"/>
    </source>
</evidence>
<sequence length="265" mass="27805">MALVEVNGVRLLVEESGRGDPLVLVHGSWGDHRVWDLVEPELARSFRVIRYDRRGHSGSSDGAESGTRRDDEDDLAALIHTLDLAPANVVGNSFGASIALGTASRQPELFRTLCAHEPPLIALAAADPALAAVGGKIGTVLQLIAGGEAEAAARTFVDNVAVGPGAWEMMPSEVQSSMVANADTFAGEQYDPHGSEIDLADLGEVGFPVLLTRGDQSPPFFGTITSRVAGIIDGAEVRTLPGAGHIPHMTHPGPYAAAVTEFMTR</sequence>
<dbReference type="RefSeq" id="WP_138457759.1">
    <property type="nucleotide sequence ID" value="NZ_VBUU01000026.1"/>
</dbReference>
<dbReference type="EMBL" id="VBUU01000026">
    <property type="protein sequence ID" value="TLG03283.1"/>
    <property type="molecule type" value="Genomic_DNA"/>
</dbReference>
<reference evidence="2 3" key="1">
    <citation type="submission" date="2019-05" db="EMBL/GenBank/DDBJ databases">
        <title>Genomes sequences of two Nocardia cyriacigeorgica environmental isolates, type strains Nocardia asteroides ATCC 19247 and Nocardia cyriacigeorgica DSM 44484.</title>
        <authorList>
            <person name="Vautrin F."/>
            <person name="Bergeron E."/>
            <person name="Dubost A."/>
            <person name="Abrouk D."/>
            <person name="Rodriguez Nava V."/>
            <person name="Pujic P."/>
        </authorList>
    </citation>
    <scope>NUCLEOTIDE SEQUENCE [LARGE SCALE GENOMIC DNA]</scope>
    <source>
        <strain evidence="2 3">EML 1456</strain>
    </source>
</reference>
<dbReference type="AlphaFoldDB" id="A0A5R8P9J3"/>
<dbReference type="GO" id="GO:0016787">
    <property type="term" value="F:hydrolase activity"/>
    <property type="evidence" value="ECO:0007669"/>
    <property type="project" value="UniProtKB-KW"/>
</dbReference>
<comment type="caution">
    <text evidence="2">The sequence shown here is derived from an EMBL/GenBank/DDBJ whole genome shotgun (WGS) entry which is preliminary data.</text>
</comment>
<protein>
    <submittedName>
        <fullName evidence="2">Alpha/beta hydrolase</fullName>
    </submittedName>
</protein>
<dbReference type="Pfam" id="PF12697">
    <property type="entry name" value="Abhydrolase_6"/>
    <property type="match status" value="1"/>
</dbReference>
<dbReference type="InterPro" id="IPR000073">
    <property type="entry name" value="AB_hydrolase_1"/>
</dbReference>
<name>A0A5R8P9J3_9NOCA</name>
<keyword evidence="2" id="KW-0378">Hydrolase</keyword>
<dbReference type="PANTHER" id="PTHR43433">
    <property type="entry name" value="HYDROLASE, ALPHA/BETA FOLD FAMILY PROTEIN"/>
    <property type="match status" value="1"/>
</dbReference>
<dbReference type="Gene3D" id="3.40.50.1820">
    <property type="entry name" value="alpha/beta hydrolase"/>
    <property type="match status" value="1"/>
</dbReference>